<evidence type="ECO:0000313" key="1">
    <source>
        <dbReference type="EMBL" id="OKP83541.1"/>
    </source>
</evidence>
<dbReference type="EMBL" id="LVWI01000059">
    <property type="protein sequence ID" value="OKP83541.1"/>
    <property type="molecule type" value="Genomic_DNA"/>
</dbReference>
<name>A0ABX3EIS6_9BACL</name>
<comment type="caution">
    <text evidence="1">The sequence shown here is derived from an EMBL/GenBank/DDBJ whole genome shotgun (WGS) entry which is preliminary data.</text>
</comment>
<dbReference type="Proteomes" id="UP000186058">
    <property type="component" value="Unassembled WGS sequence"/>
</dbReference>
<protein>
    <submittedName>
        <fullName evidence="1">Uncharacterized protein</fullName>
    </submittedName>
</protein>
<gene>
    <name evidence="1" type="ORF">A3844_21495</name>
</gene>
<sequence length="162" mass="19020">MKPVTRIRKPAVKRKHPGLLAGPPKTLLYQSPKYGFSIRLPRSWKCYTVVRSRTRRLEDAEYALDFLFKYKGKVYESALTLLVFRMTLKQWRAKGYDESPIVRLAVRNGLIYAYMVPEELPDEFLNAKGDDYDYARFGRPIRILSRMVNDDIPGIVRTFKLR</sequence>
<evidence type="ECO:0000313" key="2">
    <source>
        <dbReference type="Proteomes" id="UP000186058"/>
    </source>
</evidence>
<accession>A0ABX3EIS6</accession>
<organism evidence="1 2">
    <name type="scientific">Paenibacillus helianthi</name>
    <dbReference type="NCBI Taxonomy" id="1349432"/>
    <lineage>
        <taxon>Bacteria</taxon>
        <taxon>Bacillati</taxon>
        <taxon>Bacillota</taxon>
        <taxon>Bacilli</taxon>
        <taxon>Bacillales</taxon>
        <taxon>Paenibacillaceae</taxon>
        <taxon>Paenibacillus</taxon>
    </lineage>
</organism>
<reference evidence="1 2" key="1">
    <citation type="submission" date="2016-03" db="EMBL/GenBank/DDBJ databases">
        <authorList>
            <person name="Sant'Anna F.H."/>
            <person name="Ambrosini A."/>
            <person name="Souza R."/>
            <person name="Bach E."/>
            <person name="Fernandes G."/>
            <person name="Balsanelli E."/>
            <person name="Baura V.A."/>
            <person name="Souza E.M."/>
            <person name="Passaglia L."/>
        </authorList>
    </citation>
    <scope>NUCLEOTIDE SEQUENCE [LARGE SCALE GENOMIC DNA]</scope>
    <source>
        <strain evidence="1 2">P26E</strain>
    </source>
</reference>
<proteinExistence type="predicted"/>
<keyword evidence="2" id="KW-1185">Reference proteome</keyword>